<name>A0A944QVR7_9GAMM</name>
<evidence type="ECO:0000313" key="3">
    <source>
        <dbReference type="Proteomes" id="UP000770889"/>
    </source>
</evidence>
<proteinExistence type="predicted"/>
<feature type="region of interest" description="Disordered" evidence="1">
    <location>
        <begin position="46"/>
        <end position="72"/>
    </location>
</feature>
<accession>A0A944QVR7</accession>
<dbReference type="EMBL" id="JAHHGM010000010">
    <property type="protein sequence ID" value="MBT2989656.1"/>
    <property type="molecule type" value="Genomic_DNA"/>
</dbReference>
<organism evidence="2 3">
    <name type="scientific">Candidatus Thiodiazotropha taylori</name>
    <dbReference type="NCBI Taxonomy" id="2792791"/>
    <lineage>
        <taxon>Bacteria</taxon>
        <taxon>Pseudomonadati</taxon>
        <taxon>Pseudomonadota</taxon>
        <taxon>Gammaproteobacteria</taxon>
        <taxon>Chromatiales</taxon>
        <taxon>Sedimenticolaceae</taxon>
        <taxon>Candidatus Thiodiazotropha</taxon>
    </lineage>
</organism>
<reference evidence="2 3" key="1">
    <citation type="submission" date="2021-05" db="EMBL/GenBank/DDBJ databases">
        <title>Genetic and Functional Diversity in Clade A Lucinid endosymbionts from the Bahamas.</title>
        <authorList>
            <person name="Giani N.M."/>
            <person name="Engel A.S."/>
            <person name="Campbell B.J."/>
        </authorList>
    </citation>
    <scope>NUCLEOTIDE SEQUENCE [LARGE SCALE GENOMIC DNA]</scope>
    <source>
        <strain evidence="2">LUC16012Gg_MoonRockCtena</strain>
    </source>
</reference>
<protein>
    <submittedName>
        <fullName evidence="2">Uncharacterized protein</fullName>
    </submittedName>
</protein>
<gene>
    <name evidence="2" type="ORF">KME65_11890</name>
</gene>
<dbReference type="Proteomes" id="UP000770889">
    <property type="component" value="Unassembled WGS sequence"/>
</dbReference>
<evidence type="ECO:0000313" key="2">
    <source>
        <dbReference type="EMBL" id="MBT2989656.1"/>
    </source>
</evidence>
<sequence>MATRYARTTCGIRILLKYNVFPLFVMFLFSQFSVAEEDPYLSAISSEAEKVESTETTISTETSEDEETDGPSLQAFEEDLKARYMGSFTFYKKLPRRSREEVFEEYKGGASIDEIRKKIMDRFLNQ</sequence>
<dbReference type="AlphaFoldDB" id="A0A944QVR7"/>
<evidence type="ECO:0000256" key="1">
    <source>
        <dbReference type="SAM" id="MobiDB-lite"/>
    </source>
</evidence>
<comment type="caution">
    <text evidence="2">The sequence shown here is derived from an EMBL/GenBank/DDBJ whole genome shotgun (WGS) entry which is preliminary data.</text>
</comment>